<evidence type="ECO:0000313" key="3">
    <source>
        <dbReference type="Proteomes" id="UP001501274"/>
    </source>
</evidence>
<gene>
    <name evidence="2" type="ORF">Q4I28_007198</name>
</gene>
<sequence>MMGRSNFGEAIKSALPAPRLGGGRRNQRRMHERQRAYSGLIDFARTIRGKGTLALQCNRRIAAQLYEELADVFAGIANYCATCSGDDGDGGEGHDISIRYDYYPRERCSGAVSKTGARAFSCVQLTTTDSDEGEEDECGTLLGERRLPAVMRTGDSSLGVGGGGASRHARSCGDAENGRADTRDNSAACGGGATATRAAARAATAGTNDPAEFVGHLSGKTFGNVLAVLA</sequence>
<evidence type="ECO:0000313" key="2">
    <source>
        <dbReference type="EMBL" id="KAL0518917.1"/>
    </source>
</evidence>
<dbReference type="AlphaFoldDB" id="A0AAW3BC65"/>
<keyword evidence="3" id="KW-1185">Reference proteome</keyword>
<organism evidence="2 3">
    <name type="scientific">Leishmania naiffi</name>
    <dbReference type="NCBI Taxonomy" id="5678"/>
    <lineage>
        <taxon>Eukaryota</taxon>
        <taxon>Discoba</taxon>
        <taxon>Euglenozoa</taxon>
        <taxon>Kinetoplastea</taxon>
        <taxon>Metakinetoplastina</taxon>
        <taxon>Trypanosomatida</taxon>
        <taxon>Trypanosomatidae</taxon>
        <taxon>Leishmaniinae</taxon>
        <taxon>Leishmania</taxon>
        <taxon>Leishmania naiffi species complex</taxon>
    </lineage>
</organism>
<comment type="caution">
    <text evidence="2">The sequence shown here is derived from an EMBL/GenBank/DDBJ whole genome shotgun (WGS) entry which is preliminary data.</text>
</comment>
<feature type="compositionally biased region" description="Basic and acidic residues" evidence="1">
    <location>
        <begin position="171"/>
        <end position="184"/>
    </location>
</feature>
<accession>A0AAW3BC65</accession>
<feature type="region of interest" description="Disordered" evidence="1">
    <location>
        <begin position="153"/>
        <end position="191"/>
    </location>
</feature>
<dbReference type="EMBL" id="JBAMZN010000035">
    <property type="protein sequence ID" value="KAL0518917.1"/>
    <property type="molecule type" value="Genomic_DNA"/>
</dbReference>
<proteinExistence type="predicted"/>
<name>A0AAW3BC65_9TRYP</name>
<protein>
    <submittedName>
        <fullName evidence="2">Uncharacterized protein</fullName>
    </submittedName>
</protein>
<reference evidence="2 3" key="1">
    <citation type="submission" date="2024-02" db="EMBL/GenBank/DDBJ databases">
        <title>FIRST GENOME SEQUENCES OF Leishmania (Viannia) shawi, Leishmania (Viannia) lindenbergi AND Leishmania (Viannia) utingensis.</title>
        <authorList>
            <person name="Resadore F."/>
            <person name="Custodio M.G.F."/>
            <person name="Boite M.C."/>
            <person name="Cupolillo E."/>
            <person name="Ferreira G.E.M."/>
        </authorList>
    </citation>
    <scope>NUCLEOTIDE SEQUENCE [LARGE SCALE GENOMIC DNA]</scope>
    <source>
        <strain evidence="2 3">MDAS/BR/1979/M5533</strain>
    </source>
</reference>
<dbReference type="Proteomes" id="UP001501274">
    <property type="component" value="Unassembled WGS sequence"/>
</dbReference>
<evidence type="ECO:0000256" key="1">
    <source>
        <dbReference type="SAM" id="MobiDB-lite"/>
    </source>
</evidence>